<proteinExistence type="evidence at transcript level"/>
<dbReference type="EMBL" id="AK229838">
    <property type="protein sequence ID" value="BAF01667.1"/>
    <property type="molecule type" value="mRNA"/>
</dbReference>
<reference evidence="1" key="1">
    <citation type="submission" date="2006-07" db="EMBL/GenBank/DDBJ databases">
        <title>Large-scale analysis of RIKEN Arabidopsis full-length (RAFL) cDNAs.</title>
        <authorList>
            <person name="Totoki Y."/>
            <person name="Seki M."/>
            <person name="Ishida J."/>
            <person name="Nakajima M."/>
            <person name="Enju A."/>
            <person name="Morosawa T."/>
            <person name="Kamiya A."/>
            <person name="Narusaka M."/>
            <person name="Shin-i T."/>
            <person name="Nakagawa M."/>
            <person name="Sakamoto N."/>
            <person name="Oishi K."/>
            <person name="Kohara Y."/>
            <person name="Kobayashi M."/>
            <person name="Toyoda A."/>
            <person name="Sakaki Y."/>
            <person name="Sakurai T."/>
            <person name="Iida K."/>
            <person name="Akiyama K."/>
            <person name="Satou M."/>
            <person name="Toyoda T."/>
            <person name="Konagaya A."/>
            <person name="Carninci P."/>
            <person name="Kawai J."/>
            <person name="Hayashizaki Y."/>
            <person name="Shinozaki K."/>
        </authorList>
    </citation>
    <scope>NUCLEOTIDE SEQUENCE</scope>
</reference>
<dbReference type="AlphaFoldDB" id="Q0WMI4"/>
<name>Q0WMI4_ARATH</name>
<organism evidence="1">
    <name type="scientific">Arabidopsis thaliana</name>
    <name type="common">Mouse-ear cress</name>
    <dbReference type="NCBI Taxonomy" id="3702"/>
    <lineage>
        <taxon>Eukaryota</taxon>
        <taxon>Viridiplantae</taxon>
        <taxon>Streptophyta</taxon>
        <taxon>Embryophyta</taxon>
        <taxon>Tracheophyta</taxon>
        <taxon>Spermatophyta</taxon>
        <taxon>Magnoliopsida</taxon>
        <taxon>eudicotyledons</taxon>
        <taxon>Gunneridae</taxon>
        <taxon>Pentapetalae</taxon>
        <taxon>rosids</taxon>
        <taxon>malvids</taxon>
        <taxon>Brassicales</taxon>
        <taxon>Brassicaceae</taxon>
        <taxon>Camelineae</taxon>
        <taxon>Arabidopsis</taxon>
    </lineage>
</organism>
<sequence>MLWAVVHHPIAGRPDSFQRRHFLKTTNIYQVTFFSAEGQSGNKIADRRRCKLGERHMTAIQKGDDQRRNWKPEVTLSEVGFIHTDVPSRGIPWTLIFSGNHASERAISGATQGKYFRD</sequence>
<protein>
    <submittedName>
        <fullName evidence="1">Uncharacterized protein</fullName>
    </submittedName>
</protein>
<evidence type="ECO:0000313" key="1">
    <source>
        <dbReference type="EMBL" id="BAF01667.1"/>
    </source>
</evidence>
<accession>Q0WMI4</accession>